<dbReference type="Gene3D" id="3.40.50.300">
    <property type="entry name" value="P-loop containing nucleotide triphosphate hydrolases"/>
    <property type="match status" value="1"/>
</dbReference>
<dbReference type="AlphaFoldDB" id="M1P5A9"/>
<evidence type="ECO:0000313" key="2">
    <source>
        <dbReference type="Proteomes" id="UP000011721"/>
    </source>
</evidence>
<dbReference type="InterPro" id="IPR027417">
    <property type="entry name" value="P-loop_NTPase"/>
</dbReference>
<dbReference type="SUPFAM" id="SSF52540">
    <property type="entry name" value="P-loop containing nucleoside triphosphate hydrolases"/>
    <property type="match status" value="1"/>
</dbReference>
<organism evidence="1 2">
    <name type="scientific">Desulfocapsa sulfexigens (strain DSM 10523 / SB164P1)</name>
    <dbReference type="NCBI Taxonomy" id="1167006"/>
    <lineage>
        <taxon>Bacteria</taxon>
        <taxon>Pseudomonadati</taxon>
        <taxon>Thermodesulfobacteriota</taxon>
        <taxon>Desulfobulbia</taxon>
        <taxon>Desulfobulbales</taxon>
        <taxon>Desulfocapsaceae</taxon>
        <taxon>Desulfocapsa</taxon>
    </lineage>
</organism>
<dbReference type="STRING" id="1167006.UWK_00297"/>
<dbReference type="HOGENOM" id="CLU_103376_0_0_7"/>
<reference evidence="2" key="1">
    <citation type="journal article" date="2013" name="Stand. Genomic Sci.">
        <title>Complete genome sequence of Desulfocapsa sulfexigens, a marine deltaproteobacterium specialized in disproportionating inorganic sulfur compounds.</title>
        <authorList>
            <person name="Finster K.W."/>
            <person name="Kjeldsen K.U."/>
            <person name="Kube M."/>
            <person name="Reinhardt R."/>
            <person name="Mussmann M."/>
            <person name="Amann R."/>
            <person name="Schreiber L."/>
        </authorList>
    </citation>
    <scope>NUCLEOTIDE SEQUENCE [LARGE SCALE GENOMIC DNA]</scope>
    <source>
        <strain evidence="2">DSM 10523 / SB164P1</strain>
    </source>
</reference>
<dbReference type="Proteomes" id="UP000011721">
    <property type="component" value="Chromosome"/>
</dbReference>
<name>M1P5A9_DESSD</name>
<dbReference type="PATRIC" id="fig|1167006.5.peg.338"/>
<protein>
    <submittedName>
        <fullName evidence="1">Uncharacterized protein</fullName>
    </submittedName>
</protein>
<dbReference type="EMBL" id="CP003985">
    <property type="protein sequence ID" value="AGF76882.1"/>
    <property type="molecule type" value="Genomic_DNA"/>
</dbReference>
<dbReference type="eggNOG" id="COG0467">
    <property type="taxonomic scope" value="Bacteria"/>
</dbReference>
<sequence length="250" mass="27448">MAAANDYIRGIAMGKEDLVSNNPLRALGLEKEDGNDGRRVGLVMARAGLGKTAILVQIAMDSMLRENKVLHVAIGEGLEKTKTWYDDILSLMNHQDKSIGSYQQIVDEVMQNRMIMTFKENSFSVATLEERMEDLSQQGIFKADCLVIDGFDFAGAGSAAALGELKSFMKQNDLKMIWFSAVSHRDDNRVSANGVPAPCHEVDDIFDTVLLISPEKDEIRLKTLKCSEACSVDAGKSLSLDPATMLIKKA</sequence>
<accession>M1P5A9</accession>
<dbReference type="KEGG" id="dsf:UWK_00297"/>
<keyword evidence="2" id="KW-1185">Reference proteome</keyword>
<evidence type="ECO:0000313" key="1">
    <source>
        <dbReference type="EMBL" id="AGF76882.1"/>
    </source>
</evidence>
<proteinExistence type="predicted"/>
<gene>
    <name evidence="1" type="ordered locus">UWK_00297</name>
</gene>